<feature type="compositionally biased region" description="Polar residues" evidence="1">
    <location>
        <begin position="98"/>
        <end position="130"/>
    </location>
</feature>
<dbReference type="EMBL" id="LNRQ01000005">
    <property type="protein sequence ID" value="KZM93776.1"/>
    <property type="molecule type" value="Genomic_DNA"/>
</dbReference>
<dbReference type="Gramene" id="KZM93776">
    <property type="protein sequence ID" value="KZM93776"/>
    <property type="gene ID" value="DCAR_017021"/>
</dbReference>
<feature type="region of interest" description="Disordered" evidence="1">
    <location>
        <begin position="92"/>
        <end position="144"/>
    </location>
</feature>
<evidence type="ECO:0000313" key="2">
    <source>
        <dbReference type="EMBL" id="KZM93776.1"/>
    </source>
</evidence>
<comment type="caution">
    <text evidence="2">The sequence shown here is derived from an EMBL/GenBank/DDBJ whole genome shotgun (WGS) entry which is preliminary data.</text>
</comment>
<gene>
    <name evidence="2" type="ORF">DCAR_017021</name>
</gene>
<proteinExistence type="predicted"/>
<reference evidence="2" key="1">
    <citation type="journal article" date="2016" name="Nat. Genet.">
        <title>A high-quality carrot genome assembly provides new insights into carotenoid accumulation and asterid genome evolution.</title>
        <authorList>
            <person name="Iorizzo M."/>
            <person name="Ellison S."/>
            <person name="Senalik D."/>
            <person name="Zeng P."/>
            <person name="Satapoomin P."/>
            <person name="Huang J."/>
            <person name="Bowman M."/>
            <person name="Iovene M."/>
            <person name="Sanseverino W."/>
            <person name="Cavagnaro P."/>
            <person name="Yildiz M."/>
            <person name="Macko-Podgorni A."/>
            <person name="Moranska E."/>
            <person name="Grzebelus E."/>
            <person name="Grzebelus D."/>
            <person name="Ashrafi H."/>
            <person name="Zheng Z."/>
            <person name="Cheng S."/>
            <person name="Spooner D."/>
            <person name="Van Deynze A."/>
            <person name="Simon P."/>
        </authorList>
    </citation>
    <scope>NUCLEOTIDE SEQUENCE [LARGE SCALE GENOMIC DNA]</scope>
    <source>
        <tissue evidence="2">Leaf</tissue>
    </source>
</reference>
<evidence type="ECO:0000256" key="1">
    <source>
        <dbReference type="SAM" id="MobiDB-lite"/>
    </source>
</evidence>
<protein>
    <submittedName>
        <fullName evidence="2">Uncharacterized protein</fullName>
    </submittedName>
</protein>
<feature type="region of interest" description="Disordered" evidence="1">
    <location>
        <begin position="164"/>
        <end position="218"/>
    </location>
</feature>
<feature type="compositionally biased region" description="Polar residues" evidence="1">
    <location>
        <begin position="40"/>
        <end position="50"/>
    </location>
</feature>
<name>A0A164XZK9_DAUCS</name>
<accession>A0A164XZK9</accession>
<organism evidence="2">
    <name type="scientific">Daucus carota subsp. sativus</name>
    <name type="common">Carrot</name>
    <dbReference type="NCBI Taxonomy" id="79200"/>
    <lineage>
        <taxon>Eukaryota</taxon>
        <taxon>Viridiplantae</taxon>
        <taxon>Streptophyta</taxon>
        <taxon>Embryophyta</taxon>
        <taxon>Tracheophyta</taxon>
        <taxon>Spermatophyta</taxon>
        <taxon>Magnoliopsida</taxon>
        <taxon>eudicotyledons</taxon>
        <taxon>Gunneridae</taxon>
        <taxon>Pentapetalae</taxon>
        <taxon>asterids</taxon>
        <taxon>campanulids</taxon>
        <taxon>Apiales</taxon>
        <taxon>Apiaceae</taxon>
        <taxon>Apioideae</taxon>
        <taxon>Scandiceae</taxon>
        <taxon>Daucinae</taxon>
        <taxon>Daucus</taxon>
        <taxon>Daucus sect. Daucus</taxon>
    </lineage>
</organism>
<sequence>MNQEDDDCSWRLFTSEDMIDGYKALKRRKKCTKMNKDVRSSSNKDTSEASPATPCHTSNRESKHVFKRATRFDENNENSPFSVLTNISTVTDDHGSMEQGSNTATLSTRKPCTRTPLSNITNIPSFTNLPNRRDKRKGKAINKDWEDVPLKDWSRNLFEEEFSNRTKTIPNLYDDKDETTAEGGYFSDDGLFDSECSEDDLHGPTNSEPDCSSESENG</sequence>
<dbReference type="AlphaFoldDB" id="A0A164XZK9"/>
<feature type="region of interest" description="Disordered" evidence="1">
    <location>
        <begin position="29"/>
        <end position="64"/>
    </location>
</feature>